<accession>A0A1H2LHP4</accession>
<evidence type="ECO:0000256" key="3">
    <source>
        <dbReference type="PROSITE-ProRule" id="PRU00464"/>
    </source>
</evidence>
<dbReference type="Proteomes" id="UP000214355">
    <property type="component" value="Chromosome I"/>
</dbReference>
<dbReference type="GO" id="GO:0009117">
    <property type="term" value="P:nucleotide metabolic process"/>
    <property type="evidence" value="ECO:0007669"/>
    <property type="project" value="TreeGrafter"/>
</dbReference>
<dbReference type="Gene3D" id="3.30.428.10">
    <property type="entry name" value="HIT-like"/>
    <property type="match status" value="1"/>
</dbReference>
<evidence type="ECO:0000256" key="1">
    <source>
        <dbReference type="PIRSR" id="PIRSR601310-1"/>
    </source>
</evidence>
<dbReference type="Pfam" id="PF01230">
    <property type="entry name" value="HIT"/>
    <property type="match status" value="1"/>
</dbReference>
<gene>
    <name evidence="5" type="ORF">SAMN04489737_1234</name>
</gene>
<name>A0A1H2LHP4_9ACTO</name>
<feature type="short sequence motif" description="Histidine triad motif" evidence="2 3">
    <location>
        <begin position="91"/>
        <end position="95"/>
    </location>
</feature>
<dbReference type="RefSeq" id="WP_091281114.1">
    <property type="nucleotide sequence ID" value="NZ_JABAOS010000001.1"/>
</dbReference>
<dbReference type="AlphaFoldDB" id="A0A1H2LHP4"/>
<dbReference type="PANTHER" id="PTHR46648">
    <property type="entry name" value="HIT FAMILY PROTEIN 1"/>
    <property type="match status" value="1"/>
</dbReference>
<dbReference type="InterPro" id="IPR036265">
    <property type="entry name" value="HIT-like_sf"/>
</dbReference>
<evidence type="ECO:0000259" key="4">
    <source>
        <dbReference type="PROSITE" id="PS51084"/>
    </source>
</evidence>
<feature type="active site" description="Tele-AMP-histidine intermediate" evidence="1">
    <location>
        <position position="93"/>
    </location>
</feature>
<proteinExistence type="predicted"/>
<dbReference type="PROSITE" id="PS51084">
    <property type="entry name" value="HIT_2"/>
    <property type="match status" value="1"/>
</dbReference>
<dbReference type="EMBL" id="LT629804">
    <property type="protein sequence ID" value="SDU80540.1"/>
    <property type="molecule type" value="Genomic_DNA"/>
</dbReference>
<evidence type="ECO:0000256" key="2">
    <source>
        <dbReference type="PIRSR" id="PIRSR601310-3"/>
    </source>
</evidence>
<dbReference type="InterPro" id="IPR011146">
    <property type="entry name" value="HIT-like"/>
</dbReference>
<feature type="domain" description="HIT" evidence="4">
    <location>
        <begin position="4"/>
        <end position="107"/>
    </location>
</feature>
<dbReference type="GeneID" id="65344968"/>
<keyword evidence="6" id="KW-1185">Reference proteome</keyword>
<dbReference type="OrthoDB" id="9784774at2"/>
<dbReference type="SUPFAM" id="SSF54197">
    <property type="entry name" value="HIT-like"/>
    <property type="match status" value="1"/>
</dbReference>
<evidence type="ECO:0000313" key="6">
    <source>
        <dbReference type="Proteomes" id="UP000214355"/>
    </source>
</evidence>
<dbReference type="PANTHER" id="PTHR46648:SF1">
    <property type="entry name" value="ADENOSINE 5'-MONOPHOSPHORAMIDASE HNT1"/>
    <property type="match status" value="1"/>
</dbReference>
<dbReference type="PRINTS" id="PR00332">
    <property type="entry name" value="HISTRIAD"/>
</dbReference>
<keyword evidence="5" id="KW-0378">Hydrolase</keyword>
<dbReference type="InterPro" id="IPR001310">
    <property type="entry name" value="Histidine_triad_HIT"/>
</dbReference>
<evidence type="ECO:0000313" key="5">
    <source>
        <dbReference type="EMBL" id="SDU80540.1"/>
    </source>
</evidence>
<reference evidence="6" key="1">
    <citation type="submission" date="2016-10" db="EMBL/GenBank/DDBJ databases">
        <authorList>
            <person name="Varghese N."/>
            <person name="Submissions S."/>
        </authorList>
    </citation>
    <scope>NUCLEOTIDE SEQUENCE [LARGE SCALE GENOMIC DNA]</scope>
    <source>
        <strain evidence="6">DSM 10002</strain>
    </source>
</reference>
<sequence length="145" mass="15815">MSSVFTKIIAGEIPGKFVWADEDVVVMATIEPARPGHVMVVPREEVAKFNDVEPRVFAHAMNVAQIIATAQERAFDVERSVVTILGFEVPHTHIHVIPADAESAANLHEVGPAPASEITEAMMTLRNSLVDLGYGDHVPEYMDSL</sequence>
<protein>
    <submittedName>
        <fullName evidence="5">Diadenosine tetraphosphate (Ap4A) hydrolase</fullName>
    </submittedName>
</protein>
<organism evidence="5 6">
    <name type="scientific">Arcanobacterium phocae</name>
    <dbReference type="NCBI Taxonomy" id="131112"/>
    <lineage>
        <taxon>Bacteria</taxon>
        <taxon>Bacillati</taxon>
        <taxon>Actinomycetota</taxon>
        <taxon>Actinomycetes</taxon>
        <taxon>Actinomycetales</taxon>
        <taxon>Actinomycetaceae</taxon>
        <taxon>Arcanobacterium</taxon>
    </lineage>
</organism>
<dbReference type="STRING" id="131112.SAMN04489737_1234"/>
<dbReference type="GO" id="GO:0016787">
    <property type="term" value="F:hydrolase activity"/>
    <property type="evidence" value="ECO:0007669"/>
    <property type="project" value="UniProtKB-KW"/>
</dbReference>